<sequence length="832" mass="88757">MGEVEAAGTPSGVAVCRLLLLRLLRSGYSAAEAAAALKEDQLLQEQQQQELTHALAELLDECLQRKAADADAPPRSTAAAKAESQQPQQQQREEQRDLENEKPAQQQQELQLEEGNAEDGQQSPPAKRARTEPPPASGCGDTAASGGLQRLSSGGVLLQEMLSLLVSMLQCIPSVPEAIKCAESAAAASSCMRLCFSNLSGVQAAAASEAEVFSSTGEWQALMDQRVAAFCQLLAFCRRSAAAAAVGSEDEILWKQCSKQLLLLRQWSRFFAAAQSEREALTNRIAASSYLQDLPSILGDSSSNNSSSTVEEALSRALSLLRQNMPLIGSNRQNAAAAAREAEAKLQAAAERWRAEQIRRQQQQQELLRRSAFSRACVAFVLQRQQEQKQAAAAAAAAPLGTTAASAAAARSRAIGHPFYLIGVNPHTATEAVVAAARKKWRALLHPDKFHHSQEVSLQQQATEAFKAYEEACVEALRMLRSRTMDILWTAPPPPPSVETATAAAATTAAAAASGTAATGLAAGAPAATAASGSASSVAGSGNSNQTTNSNNTVQIPNTLYMPDATVEVLLRRKATGAFRVYVQAASAAVAAPEDGADAAAAAAAASAFRCITKVWVYVHRPVRGGPPVALQPDAGNLSCVMHKEVLLSAAADEAAAAAGRSSSNEIYLDIPAVQPLVLEKQQRYWVGVQVQSRKKHISLISWLPLHVTVCVPPLPQLQQLHQEEEGSLFSEDEDKKKHKRRQATRPHEVLSTAAKSALALLQTFNSAPFLSSPLQQQLQQQLHKLQQHIAAAADGHQKTALKSCRLAVTEARELLQQCMQQAEAWVDTTTD</sequence>
<name>A0A6P6RZC7_9EIME</name>
<evidence type="ECO:0000256" key="2">
    <source>
        <dbReference type="SAM" id="SignalP"/>
    </source>
</evidence>
<keyword evidence="2" id="KW-0732">Signal</keyword>
<feature type="chain" id="PRO_5027922222" evidence="2">
    <location>
        <begin position="31"/>
        <end position="832"/>
    </location>
</feature>
<dbReference type="RefSeq" id="XP_026193291.1">
    <property type="nucleotide sequence ID" value="XM_026337506.1"/>
</dbReference>
<accession>A0A6P6RZC7</accession>
<reference evidence="4" key="1">
    <citation type="submission" date="2025-08" db="UniProtKB">
        <authorList>
            <consortium name="RefSeq"/>
        </authorList>
    </citation>
    <scope>IDENTIFICATION</scope>
</reference>
<feature type="region of interest" description="Disordered" evidence="1">
    <location>
        <begin position="724"/>
        <end position="749"/>
    </location>
</feature>
<dbReference type="GeneID" id="34620175"/>
<dbReference type="AlphaFoldDB" id="A0A6P6RZC7"/>
<dbReference type="Proteomes" id="UP000515125">
    <property type="component" value="Unplaced"/>
</dbReference>
<gene>
    <name evidence="4" type="primary">LOC34620175</name>
</gene>
<dbReference type="OrthoDB" id="347709at2759"/>
<keyword evidence="3" id="KW-1185">Reference proteome</keyword>
<proteinExistence type="predicted"/>
<evidence type="ECO:0000313" key="4">
    <source>
        <dbReference type="RefSeq" id="XP_026193291.1"/>
    </source>
</evidence>
<feature type="compositionally biased region" description="Low complexity" evidence="1">
    <location>
        <begin position="532"/>
        <end position="553"/>
    </location>
</feature>
<evidence type="ECO:0000313" key="3">
    <source>
        <dbReference type="Proteomes" id="UP000515125"/>
    </source>
</evidence>
<feature type="region of interest" description="Disordered" evidence="1">
    <location>
        <begin position="532"/>
        <end position="556"/>
    </location>
</feature>
<evidence type="ECO:0000256" key="1">
    <source>
        <dbReference type="SAM" id="MobiDB-lite"/>
    </source>
</evidence>
<protein>
    <submittedName>
        <fullName evidence="4">Uncharacterized protein LOC34620175</fullName>
    </submittedName>
</protein>
<feature type="compositionally biased region" description="Basic and acidic residues" evidence="1">
    <location>
        <begin position="91"/>
        <end position="102"/>
    </location>
</feature>
<feature type="region of interest" description="Disordered" evidence="1">
    <location>
        <begin position="67"/>
        <end position="145"/>
    </location>
</feature>
<feature type="signal peptide" evidence="2">
    <location>
        <begin position="1"/>
        <end position="30"/>
    </location>
</feature>
<organism evidence="3 4">
    <name type="scientific">Cyclospora cayetanensis</name>
    <dbReference type="NCBI Taxonomy" id="88456"/>
    <lineage>
        <taxon>Eukaryota</taxon>
        <taxon>Sar</taxon>
        <taxon>Alveolata</taxon>
        <taxon>Apicomplexa</taxon>
        <taxon>Conoidasida</taxon>
        <taxon>Coccidia</taxon>
        <taxon>Eucoccidiorida</taxon>
        <taxon>Eimeriorina</taxon>
        <taxon>Eimeriidae</taxon>
        <taxon>Cyclospora</taxon>
    </lineage>
</organism>